<protein>
    <submittedName>
        <fullName evidence="2">Uncharacterized protein</fullName>
    </submittedName>
</protein>
<accession>A0AAV4WVD9</accession>
<dbReference type="AlphaFoldDB" id="A0AAV4WVD9"/>
<keyword evidence="3" id="KW-1185">Reference proteome</keyword>
<comment type="caution">
    <text evidence="2">The sequence shown here is derived from an EMBL/GenBank/DDBJ whole genome shotgun (WGS) entry which is preliminary data.</text>
</comment>
<evidence type="ECO:0000256" key="1">
    <source>
        <dbReference type="SAM" id="MobiDB-lite"/>
    </source>
</evidence>
<organism evidence="2 3">
    <name type="scientific">Caerostris extrusa</name>
    <name type="common">Bark spider</name>
    <name type="synonym">Caerostris bankana</name>
    <dbReference type="NCBI Taxonomy" id="172846"/>
    <lineage>
        <taxon>Eukaryota</taxon>
        <taxon>Metazoa</taxon>
        <taxon>Ecdysozoa</taxon>
        <taxon>Arthropoda</taxon>
        <taxon>Chelicerata</taxon>
        <taxon>Arachnida</taxon>
        <taxon>Araneae</taxon>
        <taxon>Araneomorphae</taxon>
        <taxon>Entelegynae</taxon>
        <taxon>Araneoidea</taxon>
        <taxon>Araneidae</taxon>
        <taxon>Caerostris</taxon>
    </lineage>
</organism>
<sequence length="76" mass="8572">MPRVNNGSTLFSGPYYQFSDCPNEGKSDGFGGKGSEGLLSRSPHKKQKFEGRVSGNRMLEIWISDPRGCWWKKCDK</sequence>
<evidence type="ECO:0000313" key="3">
    <source>
        <dbReference type="Proteomes" id="UP001054945"/>
    </source>
</evidence>
<reference evidence="2 3" key="1">
    <citation type="submission" date="2021-06" db="EMBL/GenBank/DDBJ databases">
        <title>Caerostris extrusa draft genome.</title>
        <authorList>
            <person name="Kono N."/>
            <person name="Arakawa K."/>
        </authorList>
    </citation>
    <scope>NUCLEOTIDE SEQUENCE [LARGE SCALE GENOMIC DNA]</scope>
</reference>
<proteinExistence type="predicted"/>
<dbReference type="Proteomes" id="UP001054945">
    <property type="component" value="Unassembled WGS sequence"/>
</dbReference>
<name>A0AAV4WVD9_CAEEX</name>
<evidence type="ECO:0000313" key="2">
    <source>
        <dbReference type="EMBL" id="GIY86886.1"/>
    </source>
</evidence>
<dbReference type="EMBL" id="BPLR01016856">
    <property type="protein sequence ID" value="GIY86886.1"/>
    <property type="molecule type" value="Genomic_DNA"/>
</dbReference>
<feature type="region of interest" description="Disordered" evidence="1">
    <location>
        <begin position="26"/>
        <end position="47"/>
    </location>
</feature>
<gene>
    <name evidence="2" type="ORF">CEXT_310931</name>
</gene>